<comment type="catalytic activity">
    <reaction evidence="1">
        <text>ATP + protein L-histidine = ADP + protein N-phospho-L-histidine.</text>
        <dbReference type="EC" id="2.7.13.3"/>
    </reaction>
</comment>
<dbReference type="InterPro" id="IPR003594">
    <property type="entry name" value="HATPase_dom"/>
</dbReference>
<dbReference type="Gene3D" id="3.30.565.10">
    <property type="entry name" value="Histidine kinase-like ATPase, C-terminal domain"/>
    <property type="match status" value="1"/>
</dbReference>
<dbReference type="SMART" id="SM00448">
    <property type="entry name" value="REC"/>
    <property type="match status" value="1"/>
</dbReference>
<dbReference type="InterPro" id="IPR036890">
    <property type="entry name" value="HATPase_C_sf"/>
</dbReference>
<dbReference type="Pfam" id="PF00512">
    <property type="entry name" value="HisKA"/>
    <property type="match status" value="1"/>
</dbReference>
<dbReference type="SMART" id="SM00388">
    <property type="entry name" value="HisKA"/>
    <property type="match status" value="1"/>
</dbReference>
<dbReference type="InterPro" id="IPR004358">
    <property type="entry name" value="Sig_transdc_His_kin-like_C"/>
</dbReference>
<name>A0A258DER8_CAUVI</name>
<dbReference type="Proteomes" id="UP000215616">
    <property type="component" value="Unassembled WGS sequence"/>
</dbReference>
<dbReference type="PANTHER" id="PTHR45339:SF5">
    <property type="entry name" value="HISTIDINE KINASE"/>
    <property type="match status" value="1"/>
</dbReference>
<dbReference type="EMBL" id="NCDQ01000003">
    <property type="protein sequence ID" value="OYX06475.1"/>
    <property type="molecule type" value="Genomic_DNA"/>
</dbReference>
<dbReference type="SUPFAM" id="SSF47384">
    <property type="entry name" value="Homodimeric domain of signal transducing histidine kinase"/>
    <property type="match status" value="1"/>
</dbReference>
<evidence type="ECO:0000313" key="7">
    <source>
        <dbReference type="EMBL" id="OYX06475.1"/>
    </source>
</evidence>
<gene>
    <name evidence="7" type="ORF">B7Z12_00405</name>
</gene>
<dbReference type="SMART" id="SM00387">
    <property type="entry name" value="HATPase_c"/>
    <property type="match status" value="1"/>
</dbReference>
<accession>A0A258DER8</accession>
<evidence type="ECO:0000256" key="4">
    <source>
        <dbReference type="PROSITE-ProRule" id="PRU00169"/>
    </source>
</evidence>
<dbReference type="CDD" id="cd00082">
    <property type="entry name" value="HisKA"/>
    <property type="match status" value="1"/>
</dbReference>
<organism evidence="7 8">
    <name type="scientific">Caulobacter vibrioides</name>
    <name type="common">Caulobacter crescentus</name>
    <dbReference type="NCBI Taxonomy" id="155892"/>
    <lineage>
        <taxon>Bacteria</taxon>
        <taxon>Pseudomonadati</taxon>
        <taxon>Pseudomonadota</taxon>
        <taxon>Alphaproteobacteria</taxon>
        <taxon>Caulobacterales</taxon>
        <taxon>Caulobacteraceae</taxon>
        <taxon>Caulobacter</taxon>
    </lineage>
</organism>
<dbReference type="PROSITE" id="PS50109">
    <property type="entry name" value="HIS_KIN"/>
    <property type="match status" value="1"/>
</dbReference>
<dbReference type="Gene3D" id="3.40.50.2300">
    <property type="match status" value="1"/>
</dbReference>
<keyword evidence="3 4" id="KW-0597">Phosphoprotein</keyword>
<dbReference type="SUPFAM" id="SSF52172">
    <property type="entry name" value="CheY-like"/>
    <property type="match status" value="2"/>
</dbReference>
<reference evidence="7 8" key="1">
    <citation type="submission" date="2017-03" db="EMBL/GenBank/DDBJ databases">
        <title>Lifting the veil on microbial sulfur biogeochemistry in mining wastewaters.</title>
        <authorList>
            <person name="Kantor R.S."/>
            <person name="Colenbrander Nelson T."/>
            <person name="Marshall S."/>
            <person name="Bennett D."/>
            <person name="Apte S."/>
            <person name="Camacho D."/>
            <person name="Thomas B.C."/>
            <person name="Warren L.A."/>
            <person name="Banfield J.F."/>
        </authorList>
    </citation>
    <scope>NUCLEOTIDE SEQUENCE [LARGE SCALE GENOMIC DNA]</scope>
    <source>
        <strain evidence="7">32-67-7</strain>
    </source>
</reference>
<evidence type="ECO:0000256" key="2">
    <source>
        <dbReference type="ARBA" id="ARBA00012438"/>
    </source>
</evidence>
<dbReference type="PROSITE" id="PS50110">
    <property type="entry name" value="RESPONSE_REGULATORY"/>
    <property type="match status" value="2"/>
</dbReference>
<dbReference type="InterPro" id="IPR001789">
    <property type="entry name" value="Sig_transdc_resp-reg_receiver"/>
</dbReference>
<feature type="modified residue" description="4-aspartylphosphate" evidence="4">
    <location>
        <position position="362"/>
    </location>
</feature>
<proteinExistence type="predicted"/>
<comment type="caution">
    <text evidence="7">The sequence shown here is derived from an EMBL/GenBank/DDBJ whole genome shotgun (WGS) entry which is preliminary data.</text>
</comment>
<dbReference type="InterPro" id="IPR036097">
    <property type="entry name" value="HisK_dim/P_sf"/>
</dbReference>
<dbReference type="Pfam" id="PF00072">
    <property type="entry name" value="Response_reg"/>
    <property type="match status" value="1"/>
</dbReference>
<feature type="domain" description="Response regulatory" evidence="6">
    <location>
        <begin position="315"/>
        <end position="420"/>
    </location>
</feature>
<dbReference type="CDD" id="cd17546">
    <property type="entry name" value="REC_hyHK_CKI1_RcsC-like"/>
    <property type="match status" value="1"/>
</dbReference>
<dbReference type="InterPro" id="IPR005467">
    <property type="entry name" value="His_kinase_dom"/>
</dbReference>
<dbReference type="EC" id="2.7.13.3" evidence="2"/>
<dbReference type="AlphaFoldDB" id="A0A258DER8"/>
<dbReference type="PRINTS" id="PR00344">
    <property type="entry name" value="BCTRLSENSOR"/>
</dbReference>
<dbReference type="PANTHER" id="PTHR45339">
    <property type="entry name" value="HYBRID SIGNAL TRANSDUCTION HISTIDINE KINASE J"/>
    <property type="match status" value="1"/>
</dbReference>
<evidence type="ECO:0000256" key="3">
    <source>
        <dbReference type="ARBA" id="ARBA00022553"/>
    </source>
</evidence>
<evidence type="ECO:0000259" key="5">
    <source>
        <dbReference type="PROSITE" id="PS50109"/>
    </source>
</evidence>
<protein>
    <recommendedName>
        <fullName evidence="2">histidine kinase</fullName>
        <ecNumber evidence="2">2.7.13.3</ecNumber>
    </recommendedName>
</protein>
<feature type="modified residue" description="4-aspartylphosphate" evidence="4">
    <location>
        <position position="497"/>
    </location>
</feature>
<evidence type="ECO:0000313" key="8">
    <source>
        <dbReference type="Proteomes" id="UP000215616"/>
    </source>
</evidence>
<sequence length="572" mass="59382">MFDAIAVLSALPHPAALIADDGAVHGNPAFESLAAEERARALHVPAAEGWRVADLPGGGRLVTAPESAPDGGGLLAQERFLATLSHEIRTPLNGVLGMAGLLGRTRLDATQKDYLAALRASGEHLLGLVNDVLDYAKLDSGAVELETTPTDLERLLQGVCELLSPRAHAAGIEIAWATAPGLPSVLADDGRLRQILFNLAGNAVKMTKAGGVLITAAHAPAGRGKVRVRFSVRDTGPGLDAKAQVTVFEEFVQTEEGVAAGGAGLGLAIVRRLVAAFDGEVGVMSERGQGADFWFEVVFGVAPGAAEGRELAGLSVAVVSASPIVREAAVRQVEASGGRAFAFSTLDDAQAQAPAGAVMLVDPEAGRRRITAPPKDHPALVLLPPEGRGRVARHRAAGYAGYLIKPLRRASLAGRVLACLQERGATAGAPPPASDDERAAEAGACGARVLLAEDNPVNALLARALLTREGCIIERVANGEEALAALAAAPFDLILMDMRMPVMDGLEAARTLRARGIRTPVVALTANAFEDDRRACLEAGMDDFLTKPIEPAALRAALARWTCPPGQAKLAC</sequence>
<dbReference type="GO" id="GO:0000155">
    <property type="term" value="F:phosphorelay sensor kinase activity"/>
    <property type="evidence" value="ECO:0007669"/>
    <property type="project" value="InterPro"/>
</dbReference>
<evidence type="ECO:0000259" key="6">
    <source>
        <dbReference type="PROSITE" id="PS50110"/>
    </source>
</evidence>
<evidence type="ECO:0000256" key="1">
    <source>
        <dbReference type="ARBA" id="ARBA00000085"/>
    </source>
</evidence>
<dbReference type="InterPro" id="IPR011006">
    <property type="entry name" value="CheY-like_superfamily"/>
</dbReference>
<feature type="domain" description="Histidine kinase" evidence="5">
    <location>
        <begin position="83"/>
        <end position="301"/>
    </location>
</feature>
<dbReference type="Gene3D" id="1.10.287.130">
    <property type="match status" value="1"/>
</dbReference>
<dbReference type="SUPFAM" id="SSF55874">
    <property type="entry name" value="ATPase domain of HSP90 chaperone/DNA topoisomerase II/histidine kinase"/>
    <property type="match status" value="1"/>
</dbReference>
<feature type="domain" description="Response regulatory" evidence="6">
    <location>
        <begin position="448"/>
        <end position="562"/>
    </location>
</feature>
<dbReference type="InterPro" id="IPR003661">
    <property type="entry name" value="HisK_dim/P_dom"/>
</dbReference>
<dbReference type="Pfam" id="PF02518">
    <property type="entry name" value="HATPase_c"/>
    <property type="match status" value="1"/>
</dbReference>